<dbReference type="AlphaFoldDB" id="A0A023JM43"/>
<organism evidence="2">
    <name type="scientific">Klebsiella pneumoniae subsp. pneumoniae</name>
    <dbReference type="NCBI Taxonomy" id="72407"/>
    <lineage>
        <taxon>Bacteria</taxon>
        <taxon>Pseudomonadati</taxon>
        <taxon>Pseudomonadota</taxon>
        <taxon>Gammaproteobacteria</taxon>
        <taxon>Enterobacterales</taxon>
        <taxon>Enterobacteriaceae</taxon>
        <taxon>Klebsiella/Raoultella group</taxon>
        <taxon>Klebsiella</taxon>
        <taxon>Klebsiella pneumoniae complex</taxon>
    </lineage>
</organism>
<dbReference type="PATRIC" id="fig|72407.105.peg.1432"/>
<protein>
    <submittedName>
        <fullName evidence="2">Wzy</fullName>
    </submittedName>
</protein>
<feature type="transmembrane region" description="Helical" evidence="1">
    <location>
        <begin position="62"/>
        <end position="83"/>
    </location>
</feature>
<dbReference type="RefSeq" id="WP_002912419.1">
    <property type="nucleotide sequence ID" value="NZ_CP009872.1"/>
</dbReference>
<keyword evidence="1" id="KW-1133">Transmembrane helix</keyword>
<reference evidence="2" key="1">
    <citation type="journal article" date="2014" name="Antimicrob. Agents Chemother.">
        <title>Multiplex PCR for Identification of Two Capsular Types in Epidemic KPC-Producing Klebsiella pneumoniae Sequence Type 258 Strains.</title>
        <authorList>
            <person name="Chen L."/>
            <person name="Chavda K.D."/>
            <person name="Findlay J."/>
            <person name="Peirano G."/>
            <person name="Hopkins K."/>
            <person name="Pitout J.D."/>
            <person name="Bonomo R.A."/>
            <person name="Woodford N."/>
            <person name="DeLeo F.R."/>
            <person name="Kreiswirth B.N."/>
        </authorList>
    </citation>
    <scope>NUCLEOTIDE SEQUENCE</scope>
    <source>
        <strain evidence="2">BK32192</strain>
    </source>
</reference>
<keyword evidence="1" id="KW-0812">Transmembrane</keyword>
<feature type="transmembrane region" description="Helical" evidence="1">
    <location>
        <begin position="148"/>
        <end position="169"/>
    </location>
</feature>
<feature type="transmembrane region" description="Helical" evidence="1">
    <location>
        <begin position="14"/>
        <end position="32"/>
    </location>
</feature>
<name>A0A023JM43_KLEPN</name>
<evidence type="ECO:0000256" key="1">
    <source>
        <dbReference type="SAM" id="Phobius"/>
    </source>
</evidence>
<dbReference type="EMBL" id="KF793262">
    <property type="protein sequence ID" value="AHJ80448.1"/>
    <property type="molecule type" value="Genomic_DNA"/>
</dbReference>
<feature type="transmembrane region" description="Helical" evidence="1">
    <location>
        <begin position="89"/>
        <end position="109"/>
    </location>
</feature>
<accession>A0A023JM43</accession>
<feature type="transmembrane region" description="Helical" evidence="1">
    <location>
        <begin position="214"/>
        <end position="231"/>
    </location>
</feature>
<keyword evidence="1" id="KW-0472">Membrane</keyword>
<feature type="transmembrane region" description="Helical" evidence="1">
    <location>
        <begin position="312"/>
        <end position="332"/>
    </location>
</feature>
<evidence type="ECO:0000313" key="2">
    <source>
        <dbReference type="EMBL" id="AHJ80448.1"/>
    </source>
</evidence>
<feature type="transmembrane region" description="Helical" evidence="1">
    <location>
        <begin position="38"/>
        <end position="55"/>
    </location>
</feature>
<feature type="transmembrane region" description="Helical" evidence="1">
    <location>
        <begin position="181"/>
        <end position="202"/>
    </location>
</feature>
<sequence>MALAIPTTNYCENVTLNGILLLCILGSLYIFHITGIPGTALLELLIVISTIVLIFTQKVTLVSLLIAMLSISYISYSLFYVGFKTHTNILDFIQAYKSFYYLILMSFFYKRNIFSRRAIEVLFKWLVLLFFIKYSMDKFVVGITRPTVLIENNFELIMLIMLYYFINIIKKEPVMINTGMMMLICVISGSRSSLLALMIAILFSLDRTINFKKLIYILLIPIAGLAVFAIFQERLSHDGYTSYEQIDRFRFLLEFLSSTSNWPWWRFVIGAEPLTPLTPLSCYNLSSYVDLFSYSGDGTCYSVILHSFLLRVIYDHGLLGFMFLMGVVTIYLNKFSLKAKICILLIIISTALSVSSLNNVYVALAIIMYIGIDEKYIEMKK</sequence>
<feature type="transmembrane region" description="Helical" evidence="1">
    <location>
        <begin position="344"/>
        <end position="372"/>
    </location>
</feature>
<dbReference type="KEGG" id="kpw:KPNIH30_18035"/>
<proteinExistence type="predicted"/>
<feature type="transmembrane region" description="Helical" evidence="1">
    <location>
        <begin position="121"/>
        <end position="136"/>
    </location>
</feature>